<reference evidence="2 3" key="1">
    <citation type="journal article" date="2013" name="Curr. Biol.">
        <title>Shared signatures of parasitism and phylogenomics unite Cryptomycota and microsporidia.</title>
        <authorList>
            <person name="James T.Y."/>
            <person name="Pelin A."/>
            <person name="Bonen L."/>
            <person name="Ahrendt S."/>
            <person name="Sain D."/>
            <person name="Corradi N."/>
            <person name="Stajich J.E."/>
        </authorList>
    </citation>
    <scope>NUCLEOTIDE SEQUENCE [LARGE SCALE GENOMIC DNA]</scope>
    <source>
        <strain evidence="2 3">CSF55</strain>
    </source>
</reference>
<sequence>MVNPDDQMAELNLIIEQVSQNYSLIAPVLIRIKSHYNELYRKRDDKNREKKDLEKRCNELGEQVKDLCRKVKSLKDKEWLMNDKILNLQKELNEKEKLIQDKSSIILDAIQEIPFDESISKRDFIVRWINHKISTGLNCKEELEYINKHPDLFAEISKAKLVKENIVESTNNI</sequence>
<proteinExistence type="predicted"/>
<organism evidence="2 3">
    <name type="scientific">Rozella allomycis (strain CSF55)</name>
    <dbReference type="NCBI Taxonomy" id="988480"/>
    <lineage>
        <taxon>Eukaryota</taxon>
        <taxon>Fungi</taxon>
        <taxon>Fungi incertae sedis</taxon>
        <taxon>Cryptomycota</taxon>
        <taxon>Cryptomycota incertae sedis</taxon>
        <taxon>Rozella</taxon>
    </lineage>
</organism>
<accession>A0A075AWI4</accession>
<evidence type="ECO:0000313" key="2">
    <source>
        <dbReference type="EMBL" id="EPZ34675.1"/>
    </source>
</evidence>
<keyword evidence="1" id="KW-0175">Coiled coil</keyword>
<evidence type="ECO:0000256" key="1">
    <source>
        <dbReference type="SAM" id="Coils"/>
    </source>
</evidence>
<dbReference type="Proteomes" id="UP000030755">
    <property type="component" value="Unassembled WGS sequence"/>
</dbReference>
<dbReference type="EMBL" id="KE560927">
    <property type="protein sequence ID" value="EPZ34675.1"/>
    <property type="molecule type" value="Genomic_DNA"/>
</dbReference>
<gene>
    <name evidence="2" type="ORF">O9G_004843</name>
</gene>
<dbReference type="AlphaFoldDB" id="A0A075AWI4"/>
<protein>
    <submittedName>
        <fullName evidence="2">Uncharacterized protein</fullName>
    </submittedName>
</protein>
<evidence type="ECO:0000313" key="3">
    <source>
        <dbReference type="Proteomes" id="UP000030755"/>
    </source>
</evidence>
<name>A0A075AWI4_ROZAC</name>
<keyword evidence="3" id="KW-1185">Reference proteome</keyword>
<dbReference type="HOGENOM" id="CLU_1548488_0_0_1"/>
<feature type="coiled-coil region" evidence="1">
    <location>
        <begin position="36"/>
        <end position="105"/>
    </location>
</feature>